<reference evidence="2 3" key="1">
    <citation type="submission" date="2018-03" db="EMBL/GenBank/DDBJ databases">
        <title>Diversity of bacteria associated with corn roots inoculated with woodland soils in Canada, and Description of Pseudomonas aylmerense sp. nov.</title>
        <authorList>
            <person name="Tambong J.T."/>
            <person name="Xu R."/>
            <person name="Tchagang C."/>
        </authorList>
    </citation>
    <scope>NUCLEOTIDE SEQUENCE [LARGE SCALE GENOMIC DNA]</scope>
    <source>
        <strain evidence="2 3">S1E44</strain>
    </source>
</reference>
<feature type="region of interest" description="Disordered" evidence="1">
    <location>
        <begin position="41"/>
        <end position="60"/>
    </location>
</feature>
<dbReference type="Proteomes" id="UP000240571">
    <property type="component" value="Unassembled WGS sequence"/>
</dbReference>
<accession>A0A2T4G5Y0</accession>
<dbReference type="AlphaFoldDB" id="A0A2T4G5Y0"/>
<gene>
    <name evidence="2" type="ORF">C9382_07085</name>
</gene>
<name>A0A2T4G5Y0_9PSED</name>
<evidence type="ECO:0000313" key="3">
    <source>
        <dbReference type="Proteomes" id="UP000240571"/>
    </source>
</evidence>
<protein>
    <submittedName>
        <fullName evidence="2">Uncharacterized protein</fullName>
    </submittedName>
</protein>
<sequence length="60" mass="6368">MKSRSPGKPHKVRLTRPQCANPIKCGSWLACDGPTSVIQPNRGDAIAGKPGSHIRPGSHI</sequence>
<dbReference type="OrthoDB" id="7031111at2"/>
<proteinExistence type="predicted"/>
<comment type="caution">
    <text evidence="2">The sequence shown here is derived from an EMBL/GenBank/DDBJ whole genome shotgun (WGS) entry which is preliminary data.</text>
</comment>
<evidence type="ECO:0000313" key="2">
    <source>
        <dbReference type="EMBL" id="PTC31061.1"/>
    </source>
</evidence>
<organism evidence="2 3">
    <name type="scientific">Pseudomonas aylmerensis</name>
    <dbReference type="NCBI Taxonomy" id="1869229"/>
    <lineage>
        <taxon>Bacteria</taxon>
        <taxon>Pseudomonadati</taxon>
        <taxon>Pseudomonadota</taxon>
        <taxon>Gammaproteobacteria</taxon>
        <taxon>Pseudomonadales</taxon>
        <taxon>Pseudomonadaceae</taxon>
        <taxon>Pseudomonas</taxon>
    </lineage>
</organism>
<evidence type="ECO:0000256" key="1">
    <source>
        <dbReference type="SAM" id="MobiDB-lite"/>
    </source>
</evidence>
<dbReference type="EMBL" id="PYWW01000013">
    <property type="protein sequence ID" value="PTC31061.1"/>
    <property type="molecule type" value="Genomic_DNA"/>
</dbReference>